<reference evidence="2" key="1">
    <citation type="journal article" date="2019" name="Int. J. Syst. Evol. Microbiol.">
        <title>The Global Catalogue of Microorganisms (GCM) 10K type strain sequencing project: providing services to taxonomists for standard genome sequencing and annotation.</title>
        <authorList>
            <consortium name="The Broad Institute Genomics Platform"/>
            <consortium name="The Broad Institute Genome Sequencing Center for Infectious Disease"/>
            <person name="Wu L."/>
            <person name="Ma J."/>
        </authorList>
    </citation>
    <scope>NUCLEOTIDE SEQUENCE [LARGE SCALE GENOMIC DNA]</scope>
    <source>
        <strain evidence="2">NBRC 106310</strain>
    </source>
</reference>
<evidence type="ECO:0000313" key="2">
    <source>
        <dbReference type="Proteomes" id="UP001321543"/>
    </source>
</evidence>
<gene>
    <name evidence="1" type="ORF">GCM10025863_13160</name>
</gene>
<protein>
    <recommendedName>
        <fullName evidence="3">Transcriptional regulator, AbiEi antitoxin, Type IV TA system</fullName>
    </recommendedName>
</protein>
<dbReference type="Proteomes" id="UP001321543">
    <property type="component" value="Chromosome"/>
</dbReference>
<keyword evidence="2" id="KW-1185">Reference proteome</keyword>
<sequence length="327" mass="36994">MPKDLDLPAARLMLRTREDLLAGGMTERDIAAQVTAKLLIRIRRGRYVSAVDWDGLWNEGRHLLQVLAFHLNARAPGPLFWGPSAAVLHGLPLYRLAPTAVHVVILGERHSRSRTGIAWHDVGIADADMVEIDGIRCTSLDRTVLDMARSFPEEVGVSVADAALRREAVTGHVQDRDRAEHWRGRMLERALTVHTRGIRSARRLIEFADGRAQLPGESVSRLQLDRLGYRGLDLQVHVVGPDQEDYWMDFGFPRSRVFGEFDGRGKYLQGDLRGDRAIEDVILDEKRREDIVRGVTGWRTTRWASEHIRTLDVFARRLQAFGLRPPG</sequence>
<accession>A0ABN6X426</accession>
<name>A0ABN6X426_9MICO</name>
<organism evidence="1 2">
    <name type="scientific">Microbacterium suwonense</name>
    <dbReference type="NCBI Taxonomy" id="683047"/>
    <lineage>
        <taxon>Bacteria</taxon>
        <taxon>Bacillati</taxon>
        <taxon>Actinomycetota</taxon>
        <taxon>Actinomycetes</taxon>
        <taxon>Micrococcales</taxon>
        <taxon>Microbacteriaceae</taxon>
        <taxon>Microbacterium</taxon>
    </lineage>
</organism>
<evidence type="ECO:0008006" key="3">
    <source>
        <dbReference type="Google" id="ProtNLM"/>
    </source>
</evidence>
<dbReference type="EMBL" id="AP027728">
    <property type="protein sequence ID" value="BDZ38702.1"/>
    <property type="molecule type" value="Genomic_DNA"/>
</dbReference>
<dbReference type="RefSeq" id="WP_286302566.1">
    <property type="nucleotide sequence ID" value="NZ_AP027728.1"/>
</dbReference>
<evidence type="ECO:0000313" key="1">
    <source>
        <dbReference type="EMBL" id="BDZ38702.1"/>
    </source>
</evidence>
<proteinExistence type="predicted"/>